<protein>
    <recommendedName>
        <fullName evidence="3">Inosine/uridine-preferring nucleoside hydrolase domain-containing protein</fullName>
    </recommendedName>
</protein>
<dbReference type="InterPro" id="IPR023186">
    <property type="entry name" value="IUNH"/>
</dbReference>
<dbReference type="InterPro" id="IPR001910">
    <property type="entry name" value="Inosine/uridine_hydrolase_dom"/>
</dbReference>
<feature type="domain" description="Inosine/uridine-preferring nucleoside hydrolase" evidence="3">
    <location>
        <begin position="1"/>
        <end position="289"/>
    </location>
</feature>
<gene>
    <name evidence="4" type="ORF">METZ01_LOCUS272946</name>
</gene>
<dbReference type="Pfam" id="PF01156">
    <property type="entry name" value="IU_nuc_hydro"/>
    <property type="match status" value="1"/>
</dbReference>
<dbReference type="Gene3D" id="3.90.245.10">
    <property type="entry name" value="Ribonucleoside hydrolase-like"/>
    <property type="match status" value="1"/>
</dbReference>
<dbReference type="PANTHER" id="PTHR12304">
    <property type="entry name" value="INOSINE-URIDINE PREFERRING NUCLEOSIDE HYDROLASE"/>
    <property type="match status" value="1"/>
</dbReference>
<evidence type="ECO:0000256" key="2">
    <source>
        <dbReference type="ARBA" id="ARBA00023295"/>
    </source>
</evidence>
<name>A0A382K9J6_9ZZZZ</name>
<feature type="non-terminal residue" evidence="4">
    <location>
        <position position="1"/>
    </location>
</feature>
<keyword evidence="2" id="KW-0326">Glycosidase</keyword>
<sequence length="299" mass="32070">VAILLALASPDEIDLLGITCVAGNAPLALTSTNALRICELAGQPGIPVYAGCARPMVRDLVTAQNVHGHSGLDLPDGATLPDPTMKLQSEHAVTFIIETLSSEPPGSVTLCTLGPLTNVAMALVQAPAIISRIQEIVLMGGAAITPGNVTPAAEFNVYVDPDAASVVFCSGVPLTMMGLDVTHQVLVTSERQERIRRGGRVCAVVADLLSFYCRFDLDRYGMDGGPLHDPCVVAHLLDDKIFTTRHVNVEVETSSLLTRGETVTDWWHVTDRDLNCHVGERADDTRFFDLLIERLASLH</sequence>
<evidence type="ECO:0000313" key="4">
    <source>
        <dbReference type="EMBL" id="SVC20092.1"/>
    </source>
</evidence>
<dbReference type="GO" id="GO:0006152">
    <property type="term" value="P:purine nucleoside catabolic process"/>
    <property type="evidence" value="ECO:0007669"/>
    <property type="project" value="TreeGrafter"/>
</dbReference>
<evidence type="ECO:0000259" key="3">
    <source>
        <dbReference type="Pfam" id="PF01156"/>
    </source>
</evidence>
<proteinExistence type="predicted"/>
<reference evidence="4" key="1">
    <citation type="submission" date="2018-05" db="EMBL/GenBank/DDBJ databases">
        <authorList>
            <person name="Lanie J.A."/>
            <person name="Ng W.-L."/>
            <person name="Kazmierczak K.M."/>
            <person name="Andrzejewski T.M."/>
            <person name="Davidsen T.M."/>
            <person name="Wayne K.J."/>
            <person name="Tettelin H."/>
            <person name="Glass J.I."/>
            <person name="Rusch D."/>
            <person name="Podicherti R."/>
            <person name="Tsui H.-C.T."/>
            <person name="Winkler M.E."/>
        </authorList>
    </citation>
    <scope>NUCLEOTIDE SEQUENCE</scope>
</reference>
<dbReference type="GO" id="GO:0005829">
    <property type="term" value="C:cytosol"/>
    <property type="evidence" value="ECO:0007669"/>
    <property type="project" value="TreeGrafter"/>
</dbReference>
<dbReference type="InterPro" id="IPR036452">
    <property type="entry name" value="Ribo_hydro-like"/>
</dbReference>
<dbReference type="CDD" id="cd02651">
    <property type="entry name" value="nuc_hydro_IU_UC_XIUA"/>
    <property type="match status" value="1"/>
</dbReference>
<dbReference type="AlphaFoldDB" id="A0A382K9J6"/>
<organism evidence="4">
    <name type="scientific">marine metagenome</name>
    <dbReference type="NCBI Taxonomy" id="408172"/>
    <lineage>
        <taxon>unclassified sequences</taxon>
        <taxon>metagenomes</taxon>
        <taxon>ecological metagenomes</taxon>
    </lineage>
</organism>
<dbReference type="SUPFAM" id="SSF53590">
    <property type="entry name" value="Nucleoside hydrolase"/>
    <property type="match status" value="1"/>
</dbReference>
<dbReference type="EMBL" id="UINC01078733">
    <property type="protein sequence ID" value="SVC20092.1"/>
    <property type="molecule type" value="Genomic_DNA"/>
</dbReference>
<keyword evidence="1" id="KW-0378">Hydrolase</keyword>
<dbReference type="GO" id="GO:0008477">
    <property type="term" value="F:purine nucleosidase activity"/>
    <property type="evidence" value="ECO:0007669"/>
    <property type="project" value="TreeGrafter"/>
</dbReference>
<evidence type="ECO:0000256" key="1">
    <source>
        <dbReference type="ARBA" id="ARBA00022801"/>
    </source>
</evidence>
<accession>A0A382K9J6</accession>
<dbReference type="PANTHER" id="PTHR12304:SF4">
    <property type="entry name" value="URIDINE NUCLEOSIDASE"/>
    <property type="match status" value="1"/>
</dbReference>